<dbReference type="RefSeq" id="XP_062879344.1">
    <property type="nucleotide sequence ID" value="XM_063023274.1"/>
</dbReference>
<keyword evidence="2" id="KW-1185">Reference proteome</keyword>
<accession>A0AAX4HEH3</accession>
<evidence type="ECO:0000313" key="2">
    <source>
        <dbReference type="Proteomes" id="UP001338582"/>
    </source>
</evidence>
<dbReference type="GeneID" id="88175397"/>
<dbReference type="AlphaFoldDB" id="A0AAX4HEH3"/>
<dbReference type="Proteomes" id="UP001338582">
    <property type="component" value="Chromosome 5"/>
</dbReference>
<gene>
    <name evidence="1" type="ORF">PUMCH_004336</name>
</gene>
<proteinExistence type="predicted"/>
<dbReference type="KEGG" id="asau:88175397"/>
<protein>
    <submittedName>
        <fullName evidence="1">Uncharacterized protein</fullName>
    </submittedName>
</protein>
<sequence length="327" mass="38104">MSVGVFIKVKPTHLACGANRSIVIKEIGKKVFKQEFKQQSPSKVMNSSNSDLALDLKGHDKVCTTTNEAAHNFSEVEADSESEMMPIRPVSFKKAEKASGGVGVCENTSASTNDGRTNLVEKEIAFWKYIAKICAHDVLFPGEDKPIDISVDHYPQHSWWLELVASVNLSTQNLSESSKFPYYKGMEQIRNILLPVFSGFEKSHRRITTGLREMNYPKFMYFDENSDKWVISLQEYELKFAEKQCEIIAVISNTAEVYAKRALQKTYDHFVRRNEHWCRQTKWYYENVCQGVWYAIYYRYYSWSEQIEMWFYELLDYVEVGWNNLVR</sequence>
<reference evidence="1 2" key="1">
    <citation type="submission" date="2023-10" db="EMBL/GenBank/DDBJ databases">
        <title>Draft Genome Sequence of Candida saopaulonensis from a very Premature Infant with Sepsis.</title>
        <authorList>
            <person name="Ning Y."/>
            <person name="Dai R."/>
            <person name="Xiao M."/>
            <person name="Xu Y."/>
            <person name="Yan Q."/>
            <person name="Zhang L."/>
        </authorList>
    </citation>
    <scope>NUCLEOTIDE SEQUENCE [LARGE SCALE GENOMIC DNA]</scope>
    <source>
        <strain evidence="1 2">19XY460</strain>
    </source>
</reference>
<organism evidence="1 2">
    <name type="scientific">Australozyma saopauloensis</name>
    <dbReference type="NCBI Taxonomy" id="291208"/>
    <lineage>
        <taxon>Eukaryota</taxon>
        <taxon>Fungi</taxon>
        <taxon>Dikarya</taxon>
        <taxon>Ascomycota</taxon>
        <taxon>Saccharomycotina</taxon>
        <taxon>Pichiomycetes</taxon>
        <taxon>Metschnikowiaceae</taxon>
        <taxon>Australozyma</taxon>
    </lineage>
</organism>
<dbReference type="EMBL" id="CP138898">
    <property type="protein sequence ID" value="WPK26965.1"/>
    <property type="molecule type" value="Genomic_DNA"/>
</dbReference>
<evidence type="ECO:0000313" key="1">
    <source>
        <dbReference type="EMBL" id="WPK26965.1"/>
    </source>
</evidence>
<name>A0AAX4HEH3_9ASCO</name>